<feature type="domain" description="AB hydrolase-1" evidence="1">
    <location>
        <begin position="46"/>
        <end position="281"/>
    </location>
</feature>
<organism evidence="2 3">
    <name type="scientific">Stackebrandtia albiflava</name>
    <dbReference type="NCBI Taxonomy" id="406432"/>
    <lineage>
        <taxon>Bacteria</taxon>
        <taxon>Bacillati</taxon>
        <taxon>Actinomycetota</taxon>
        <taxon>Actinomycetes</taxon>
        <taxon>Glycomycetales</taxon>
        <taxon>Glycomycetaceae</taxon>
        <taxon>Stackebrandtia</taxon>
    </lineage>
</organism>
<dbReference type="EMBL" id="VLLL01000006">
    <property type="protein sequence ID" value="TWJ12943.1"/>
    <property type="molecule type" value="Genomic_DNA"/>
</dbReference>
<protein>
    <recommendedName>
        <fullName evidence="1">AB hydrolase-1 domain-containing protein</fullName>
    </recommendedName>
</protein>
<reference evidence="2 3" key="1">
    <citation type="journal article" date="2013" name="Stand. Genomic Sci.">
        <title>Genomic Encyclopedia of Type Strains, Phase I: The one thousand microbial genomes (KMG-I) project.</title>
        <authorList>
            <person name="Kyrpides N.C."/>
            <person name="Woyke T."/>
            <person name="Eisen J.A."/>
            <person name="Garrity G."/>
            <person name="Lilburn T.G."/>
            <person name="Beck B.J."/>
            <person name="Whitman W.B."/>
            <person name="Hugenholtz P."/>
            <person name="Klenk H.P."/>
        </authorList>
    </citation>
    <scope>NUCLEOTIDE SEQUENCE [LARGE SCALE GENOMIC DNA]</scope>
    <source>
        <strain evidence="2 3">DSM 45044</strain>
    </source>
</reference>
<dbReference type="PRINTS" id="PR00111">
    <property type="entry name" value="ABHYDROLASE"/>
</dbReference>
<name>A0A562V4Z4_9ACTN</name>
<dbReference type="Proteomes" id="UP000321617">
    <property type="component" value="Unassembled WGS sequence"/>
</dbReference>
<comment type="caution">
    <text evidence="2">The sequence shown here is derived from an EMBL/GenBank/DDBJ whole genome shotgun (WGS) entry which is preliminary data.</text>
</comment>
<dbReference type="InterPro" id="IPR053145">
    <property type="entry name" value="AB_hydrolase_Est10"/>
</dbReference>
<sequence length="310" mass="32204">MTTVHTASTTVDTPTGPLNALVHVPDLPGPLPGVVMVDGSGDGTADDWGGWPERVAALGAVVLTHDKPGCGGSPGDWTTQTLEDRAHEALSAAAVLRRRAEVAGPVGLLGVSQGGWVSLSAAKLAPDQVGFIVSLSGPGVSPARQDRVRIARDLRAEGRAEAETAEALAWLDERARLLTDGRPVAEVLELQNSLSDRPWYATTTRYFDTEAGLGFLARIIDFDAEAILPHVRCPVLALFGAADPLVPVAEGVAAFATGLPENPANGLAVFPDADHGLFIAPPTPGTDRTAQLAPGFLTLLRGFLAARKSG</sequence>
<keyword evidence="3" id="KW-1185">Reference proteome</keyword>
<dbReference type="PANTHER" id="PTHR43265">
    <property type="entry name" value="ESTERASE ESTD"/>
    <property type="match status" value="1"/>
</dbReference>
<evidence type="ECO:0000259" key="1">
    <source>
        <dbReference type="Pfam" id="PF12697"/>
    </source>
</evidence>
<evidence type="ECO:0000313" key="3">
    <source>
        <dbReference type="Proteomes" id="UP000321617"/>
    </source>
</evidence>
<dbReference type="InterPro" id="IPR000073">
    <property type="entry name" value="AB_hydrolase_1"/>
</dbReference>
<dbReference type="Pfam" id="PF12697">
    <property type="entry name" value="Abhydrolase_6"/>
    <property type="match status" value="1"/>
</dbReference>
<evidence type="ECO:0000313" key="2">
    <source>
        <dbReference type="EMBL" id="TWJ12943.1"/>
    </source>
</evidence>
<dbReference type="GO" id="GO:0052689">
    <property type="term" value="F:carboxylic ester hydrolase activity"/>
    <property type="evidence" value="ECO:0007669"/>
    <property type="project" value="TreeGrafter"/>
</dbReference>
<dbReference type="RefSeq" id="WP_147140446.1">
    <property type="nucleotide sequence ID" value="NZ_BAABIJ010000002.1"/>
</dbReference>
<dbReference type="SUPFAM" id="SSF53474">
    <property type="entry name" value="alpha/beta-Hydrolases"/>
    <property type="match status" value="1"/>
</dbReference>
<accession>A0A562V4Z4</accession>
<dbReference type="Gene3D" id="3.40.50.1820">
    <property type="entry name" value="alpha/beta hydrolase"/>
    <property type="match status" value="1"/>
</dbReference>
<proteinExistence type="predicted"/>
<dbReference type="AlphaFoldDB" id="A0A562V4Z4"/>
<gene>
    <name evidence="2" type="ORF">LX16_3710</name>
</gene>
<dbReference type="PANTHER" id="PTHR43265:SF1">
    <property type="entry name" value="ESTERASE ESTD"/>
    <property type="match status" value="1"/>
</dbReference>
<dbReference type="OrthoDB" id="9765647at2"/>
<dbReference type="InterPro" id="IPR029058">
    <property type="entry name" value="AB_hydrolase_fold"/>
</dbReference>